<reference evidence="2 4" key="2">
    <citation type="submission" date="2018-10" db="EMBL/GenBank/DDBJ databases">
        <title>Genome sequences of five Lactobacillus pentosus strains isolated from brines of traditionally fermented spanish-style green table olives and differences between them.</title>
        <authorList>
            <person name="Jimenez Diaz R."/>
        </authorList>
    </citation>
    <scope>NUCLEOTIDE SEQUENCE [LARGE SCALE GENOMIC DNA]</scope>
    <source>
        <strain evidence="2 4">IG10</strain>
    </source>
</reference>
<keyword evidence="3" id="KW-1185">Reference proteome</keyword>
<dbReference type="EMBL" id="PVOB01000202">
    <property type="protein sequence ID" value="PRO93814.1"/>
    <property type="molecule type" value="Genomic_DNA"/>
</dbReference>
<dbReference type="AlphaFoldDB" id="A0ABD7ILY8"/>
<dbReference type="Proteomes" id="UP000276249">
    <property type="component" value="Unassembled WGS sequence"/>
</dbReference>
<proteinExistence type="predicted"/>
<organism evidence="2 4">
    <name type="scientific">Lactiplantibacillus pentosus</name>
    <name type="common">Lactobacillus pentosus</name>
    <dbReference type="NCBI Taxonomy" id="1589"/>
    <lineage>
        <taxon>Bacteria</taxon>
        <taxon>Bacillati</taxon>
        <taxon>Bacillota</taxon>
        <taxon>Bacilli</taxon>
        <taxon>Lactobacillales</taxon>
        <taxon>Lactobacillaceae</taxon>
        <taxon>Lactiplantibacillus</taxon>
    </lineage>
</organism>
<evidence type="ECO:0000313" key="1">
    <source>
        <dbReference type="EMBL" id="PRO93814.1"/>
    </source>
</evidence>
<protein>
    <submittedName>
        <fullName evidence="2">Uncharacterized protein</fullName>
    </submittedName>
</protein>
<reference evidence="1 3" key="1">
    <citation type="submission" date="2018-03" db="EMBL/GenBank/DDBJ databases">
        <title>Draft Genome Sequences of six Lactobacillus pentosus Strains Isolated from Brines of Traditionally Fermented Spanish-Style Green Table Olives.</title>
        <authorList>
            <person name="Calero-Delgado B."/>
            <person name="Martin-Platero A.M."/>
            <person name="Perez-Pulido A.J."/>
            <person name="Benitez-Cabello A."/>
            <person name="Casimiro-Soriguer C.S."/>
            <person name="Martinez-Bueno M."/>
            <person name="Arroyo-Lopez F.N."/>
            <person name="Rodriguez-Gomez F."/>
            <person name="Bautista-Gallego J."/>
            <person name="Garrido-Fernandez A."/>
            <person name="Jimenez-Diaz R."/>
        </authorList>
    </citation>
    <scope>NUCLEOTIDE SEQUENCE [LARGE SCALE GENOMIC DNA]</scope>
    <source>
        <strain evidence="1 3">IG2</strain>
    </source>
</reference>
<comment type="caution">
    <text evidence="2">The sequence shown here is derived from an EMBL/GenBank/DDBJ whole genome shotgun (WGS) entry which is preliminary data.</text>
</comment>
<sequence length="65" mass="7410">MGWEGWRDAIAAADWHIRASDYQALLAVVAKLVTSTYGAGGSDIKIRMCVQHAIMYTRKYEEDYR</sequence>
<dbReference type="EMBL" id="RDCJ01000113">
    <property type="protein sequence ID" value="RMW43971.1"/>
    <property type="molecule type" value="Genomic_DNA"/>
</dbReference>
<accession>A0ABD7ILY8</accession>
<evidence type="ECO:0000313" key="4">
    <source>
        <dbReference type="Proteomes" id="UP000276249"/>
    </source>
</evidence>
<dbReference type="Proteomes" id="UP000238378">
    <property type="component" value="Unassembled WGS sequence"/>
</dbReference>
<evidence type="ECO:0000313" key="2">
    <source>
        <dbReference type="EMBL" id="RMW43971.1"/>
    </source>
</evidence>
<name>A0ABD7ILY8_LACPE</name>
<evidence type="ECO:0000313" key="3">
    <source>
        <dbReference type="Proteomes" id="UP000238378"/>
    </source>
</evidence>
<gene>
    <name evidence="1" type="ORF">C6Y08_12525</name>
    <name evidence="2" type="ORF">D6U18_15485</name>
</gene>